<reference evidence="2 3" key="1">
    <citation type="submission" date="2016-10" db="EMBL/GenBank/DDBJ databases">
        <authorList>
            <person name="de Groot N.N."/>
        </authorList>
    </citation>
    <scope>NUCLEOTIDE SEQUENCE [LARGE SCALE GENOMIC DNA]</scope>
    <source>
        <strain evidence="2 3">DSM 6059</strain>
    </source>
</reference>
<evidence type="ECO:0000256" key="1">
    <source>
        <dbReference type="SAM" id="SignalP"/>
    </source>
</evidence>
<proteinExistence type="predicted"/>
<dbReference type="RefSeq" id="WP_091988531.1">
    <property type="nucleotide sequence ID" value="NZ_FOLO01000041.1"/>
</dbReference>
<organism evidence="2 3">
    <name type="scientific">Pseudoalteromonas denitrificans DSM 6059</name>
    <dbReference type="NCBI Taxonomy" id="1123010"/>
    <lineage>
        <taxon>Bacteria</taxon>
        <taxon>Pseudomonadati</taxon>
        <taxon>Pseudomonadota</taxon>
        <taxon>Gammaproteobacteria</taxon>
        <taxon>Alteromonadales</taxon>
        <taxon>Pseudoalteromonadaceae</taxon>
        <taxon>Pseudoalteromonas</taxon>
    </lineage>
</organism>
<keyword evidence="1" id="KW-0732">Signal</keyword>
<feature type="signal peptide" evidence="1">
    <location>
        <begin position="1"/>
        <end position="17"/>
    </location>
</feature>
<evidence type="ECO:0000313" key="3">
    <source>
        <dbReference type="Proteomes" id="UP000198862"/>
    </source>
</evidence>
<dbReference type="AlphaFoldDB" id="A0A1I1QI07"/>
<dbReference type="OrthoDB" id="9150126at2"/>
<dbReference type="PROSITE" id="PS51257">
    <property type="entry name" value="PROKAR_LIPOPROTEIN"/>
    <property type="match status" value="1"/>
</dbReference>
<sequence>MKKILLLSLALTVSACSVVPNYPHYSVTDAASTSINSQNGLRSTLNFEVKKVGYVPDENNWYLNALQNYRLPENVSIVINEGLEQELNDKFNLNSLKDLKNKSIEVFGLVKREKIFLYRKGQFTGKYYYQNHLQLNNSDQITLVD</sequence>
<dbReference type="EMBL" id="FOLO01000041">
    <property type="protein sequence ID" value="SFD21751.1"/>
    <property type="molecule type" value="Genomic_DNA"/>
</dbReference>
<keyword evidence="3" id="KW-1185">Reference proteome</keyword>
<gene>
    <name evidence="2" type="ORF">SAMN02745724_03903</name>
</gene>
<evidence type="ECO:0000313" key="2">
    <source>
        <dbReference type="EMBL" id="SFD21751.1"/>
    </source>
</evidence>
<name>A0A1I1QI07_9GAMM</name>
<dbReference type="Proteomes" id="UP000198862">
    <property type="component" value="Unassembled WGS sequence"/>
</dbReference>
<protein>
    <recommendedName>
        <fullName evidence="4">Beta-barrel assembly machine subunit BamE</fullName>
    </recommendedName>
</protein>
<evidence type="ECO:0008006" key="4">
    <source>
        <dbReference type="Google" id="ProtNLM"/>
    </source>
</evidence>
<accession>A0A1I1QI07</accession>
<feature type="chain" id="PRO_5011727183" description="Beta-barrel assembly machine subunit BamE" evidence="1">
    <location>
        <begin position="18"/>
        <end position="145"/>
    </location>
</feature>